<dbReference type="GO" id="GO:0009686">
    <property type="term" value="P:gibberellin biosynthetic process"/>
    <property type="evidence" value="ECO:0007669"/>
    <property type="project" value="TreeGrafter"/>
</dbReference>
<organism evidence="5 6">
    <name type="scientific">Tripterygium wilfordii</name>
    <name type="common">Thunder God vine</name>
    <dbReference type="NCBI Taxonomy" id="458696"/>
    <lineage>
        <taxon>Eukaryota</taxon>
        <taxon>Viridiplantae</taxon>
        <taxon>Streptophyta</taxon>
        <taxon>Embryophyta</taxon>
        <taxon>Tracheophyta</taxon>
        <taxon>Spermatophyta</taxon>
        <taxon>Magnoliopsida</taxon>
        <taxon>eudicotyledons</taxon>
        <taxon>Gunneridae</taxon>
        <taxon>Pentapetalae</taxon>
        <taxon>rosids</taxon>
        <taxon>fabids</taxon>
        <taxon>Celastrales</taxon>
        <taxon>Celastraceae</taxon>
        <taxon>Tripterygium</taxon>
    </lineage>
</organism>
<dbReference type="PANTHER" id="PTHR31739:SF4">
    <property type="entry name" value="ENT-COPALYL DIPHOSPHATE SYNTHASE, CHLOROPLASTIC"/>
    <property type="match status" value="1"/>
</dbReference>
<dbReference type="InterPro" id="IPR008949">
    <property type="entry name" value="Isoprenoid_synthase_dom_sf"/>
</dbReference>
<evidence type="ECO:0000256" key="1">
    <source>
        <dbReference type="ARBA" id="ARBA00001946"/>
    </source>
</evidence>
<dbReference type="Gene3D" id="1.50.10.130">
    <property type="entry name" value="Terpene synthase, N-terminal domain"/>
    <property type="match status" value="2"/>
</dbReference>
<keyword evidence="6" id="KW-1185">Reference proteome</keyword>
<dbReference type="SUPFAM" id="SSF48576">
    <property type="entry name" value="Terpenoid synthases"/>
    <property type="match status" value="1"/>
</dbReference>
<evidence type="ECO:0000313" key="6">
    <source>
        <dbReference type="Proteomes" id="UP000593562"/>
    </source>
</evidence>
<dbReference type="GO" id="GO:0009507">
    <property type="term" value="C:chloroplast"/>
    <property type="evidence" value="ECO:0007669"/>
    <property type="project" value="TreeGrafter"/>
</dbReference>
<comment type="caution">
    <text evidence="5">The sequence shown here is derived from an EMBL/GenBank/DDBJ whole genome shotgun (WGS) entry which is preliminary data.</text>
</comment>
<dbReference type="EMBL" id="JAAARO010000017">
    <property type="protein sequence ID" value="KAF5732772.1"/>
    <property type="molecule type" value="Genomic_DNA"/>
</dbReference>
<accession>A0A7J7CFB5</accession>
<evidence type="ECO:0000259" key="4">
    <source>
        <dbReference type="Pfam" id="PF01397"/>
    </source>
</evidence>
<dbReference type="AlphaFoldDB" id="A0A7J7CFB5"/>
<dbReference type="Proteomes" id="UP000593562">
    <property type="component" value="Unassembled WGS sequence"/>
</dbReference>
<dbReference type="SUPFAM" id="SSF48239">
    <property type="entry name" value="Terpenoid cyclases/Protein prenyltransferases"/>
    <property type="match status" value="1"/>
</dbReference>
<dbReference type="InterPro" id="IPR036965">
    <property type="entry name" value="Terpene_synth_N_sf"/>
</dbReference>
<dbReference type="GO" id="GO:0010333">
    <property type="term" value="F:terpene synthase activity"/>
    <property type="evidence" value="ECO:0007669"/>
    <property type="project" value="InterPro"/>
</dbReference>
<evidence type="ECO:0000256" key="3">
    <source>
        <dbReference type="ARBA" id="ARBA00022842"/>
    </source>
</evidence>
<dbReference type="InParanoid" id="A0A7J7CFB5"/>
<dbReference type="Pfam" id="PF01397">
    <property type="entry name" value="Terpene_synth"/>
    <property type="match status" value="1"/>
</dbReference>
<dbReference type="InterPro" id="IPR050148">
    <property type="entry name" value="Terpene_synthase-like"/>
</dbReference>
<dbReference type="InterPro" id="IPR008930">
    <property type="entry name" value="Terpenoid_cyclase/PrenylTrfase"/>
</dbReference>
<dbReference type="Gene3D" id="1.10.600.10">
    <property type="entry name" value="Farnesyl Diphosphate Synthase"/>
    <property type="match status" value="1"/>
</dbReference>
<gene>
    <name evidence="5" type="ORF">HS088_TW17G00302</name>
</gene>
<keyword evidence="3" id="KW-0460">Magnesium</keyword>
<reference evidence="5 6" key="1">
    <citation type="journal article" date="2020" name="Nat. Commun.">
        <title>Genome of Tripterygium wilfordii and identification of cytochrome P450 involved in triptolide biosynthesis.</title>
        <authorList>
            <person name="Tu L."/>
            <person name="Su P."/>
            <person name="Zhang Z."/>
            <person name="Gao L."/>
            <person name="Wang J."/>
            <person name="Hu T."/>
            <person name="Zhou J."/>
            <person name="Zhang Y."/>
            <person name="Zhao Y."/>
            <person name="Liu Y."/>
            <person name="Song Y."/>
            <person name="Tong Y."/>
            <person name="Lu Y."/>
            <person name="Yang J."/>
            <person name="Xu C."/>
            <person name="Jia M."/>
            <person name="Peters R.J."/>
            <person name="Huang L."/>
            <person name="Gao W."/>
        </authorList>
    </citation>
    <scope>NUCLEOTIDE SEQUENCE [LARGE SCALE GENOMIC DNA]</scope>
    <source>
        <strain evidence="6">cv. XIE 37</strain>
        <tissue evidence="5">Leaf</tissue>
    </source>
</reference>
<dbReference type="PANTHER" id="PTHR31739">
    <property type="entry name" value="ENT-COPALYL DIPHOSPHATE SYNTHASE, CHLOROPLASTIC"/>
    <property type="match status" value="1"/>
</dbReference>
<sequence length="241" mass="28643">MVIMSSHQIFSVSSFSYLHPPLLFPVPTAYPVDLFEHIWSVDRLQRLGISRFFQPEINECLDYVHRYWTKDGICWARNSRVQDIDDTAMGFRLLRLHGYEVSPVETRLYIEQYGGQDDVWIGKTLYRMPYVNNNVYLELAKLDYNNCQSLHRIEWDNIQKWYEGYNLGGFGVNKRSLLRTYFLTTSNIFEPERSVERLTWTKTAILVQAIASYFENSREERIEFANEFQKFPNTRGYINGR</sequence>
<feature type="domain" description="Terpene synthase N-terminal" evidence="4">
    <location>
        <begin position="25"/>
        <end position="103"/>
    </location>
</feature>
<keyword evidence="2" id="KW-0479">Metal-binding</keyword>
<name>A0A7J7CFB5_TRIWF</name>
<evidence type="ECO:0000313" key="5">
    <source>
        <dbReference type="EMBL" id="KAF5732772.1"/>
    </source>
</evidence>
<proteinExistence type="predicted"/>
<protein>
    <submittedName>
        <fullName evidence="5">Copalyl diphosphate synthase</fullName>
    </submittedName>
</protein>
<dbReference type="InterPro" id="IPR001906">
    <property type="entry name" value="Terpene_synth_N"/>
</dbReference>
<comment type="cofactor">
    <cofactor evidence="1">
        <name>Mg(2+)</name>
        <dbReference type="ChEBI" id="CHEBI:18420"/>
    </cofactor>
</comment>
<evidence type="ECO:0000256" key="2">
    <source>
        <dbReference type="ARBA" id="ARBA00022723"/>
    </source>
</evidence>
<dbReference type="GO" id="GO:0000287">
    <property type="term" value="F:magnesium ion binding"/>
    <property type="evidence" value="ECO:0007669"/>
    <property type="project" value="TreeGrafter"/>
</dbReference>